<evidence type="ECO:0000313" key="5">
    <source>
        <dbReference type="EMBL" id="KGB78734.1"/>
    </source>
</evidence>
<dbReference type="GeneID" id="88180777"/>
<dbReference type="InterPro" id="IPR024661">
    <property type="entry name" value="RNA_pol_III_Rpc31"/>
</dbReference>
<gene>
    <name evidence="5" type="ORF">CNBG_4572</name>
</gene>
<comment type="subcellular location">
    <subcellularLocation>
        <location evidence="1">Nucleus</location>
    </subcellularLocation>
</comment>
<evidence type="ECO:0000256" key="1">
    <source>
        <dbReference type="ARBA" id="ARBA00004123"/>
    </source>
</evidence>
<feature type="compositionally biased region" description="Acidic residues" evidence="4">
    <location>
        <begin position="178"/>
        <end position="206"/>
    </location>
</feature>
<evidence type="ECO:0000256" key="3">
    <source>
        <dbReference type="ARBA" id="ARBA00023242"/>
    </source>
</evidence>
<dbReference type="VEuPathDB" id="FungiDB:CNBG_4572"/>
<dbReference type="OrthoDB" id="2564629at2759"/>
<evidence type="ECO:0000256" key="4">
    <source>
        <dbReference type="SAM" id="MobiDB-lite"/>
    </source>
</evidence>
<proteinExistence type="inferred from homology"/>
<feature type="compositionally biased region" description="Acidic residues" evidence="4">
    <location>
        <begin position="218"/>
        <end position="236"/>
    </location>
</feature>
<dbReference type="STRING" id="294750.A0A095CH58"/>
<feature type="region of interest" description="Disordered" evidence="4">
    <location>
        <begin position="164"/>
        <end position="236"/>
    </location>
</feature>
<evidence type="ECO:0000313" key="6">
    <source>
        <dbReference type="Proteomes" id="UP000029445"/>
    </source>
</evidence>
<evidence type="ECO:0008006" key="7">
    <source>
        <dbReference type="Google" id="ProtNLM"/>
    </source>
</evidence>
<evidence type="ECO:0000256" key="2">
    <source>
        <dbReference type="ARBA" id="ARBA00008352"/>
    </source>
</evidence>
<organism evidence="5 6">
    <name type="scientific">Cryptococcus deuterogattii (strain R265)</name>
    <name type="common">Cryptococcus gattii VGII (strain R265)</name>
    <dbReference type="NCBI Taxonomy" id="294750"/>
    <lineage>
        <taxon>Eukaryota</taxon>
        <taxon>Fungi</taxon>
        <taxon>Dikarya</taxon>
        <taxon>Basidiomycota</taxon>
        <taxon>Agaricomycotina</taxon>
        <taxon>Tremellomycetes</taxon>
        <taxon>Tremellales</taxon>
        <taxon>Cryptococcaceae</taxon>
        <taxon>Cryptococcus</taxon>
        <taxon>Cryptococcus gattii species complex</taxon>
    </lineage>
</organism>
<reference evidence="5 6" key="1">
    <citation type="journal article" date="2011" name="MBio">
        <title>Genome variation in Cryptococcus gattii, an emerging pathogen of immunocompetent hosts.</title>
        <authorList>
            <person name="D'Souza C.A."/>
            <person name="Kronstad J.W."/>
            <person name="Taylor G."/>
            <person name="Warren R."/>
            <person name="Yuen M."/>
            <person name="Hu G."/>
            <person name="Jung W.H."/>
            <person name="Sham A."/>
            <person name="Kidd S.E."/>
            <person name="Tangen K."/>
            <person name="Lee N."/>
            <person name="Zeilmaker T."/>
            <person name="Sawkins J."/>
            <person name="McVicker G."/>
            <person name="Shah S."/>
            <person name="Gnerre S."/>
            <person name="Griggs A."/>
            <person name="Zeng Q."/>
            <person name="Bartlett K."/>
            <person name="Li W."/>
            <person name="Wang X."/>
            <person name="Heitman J."/>
            <person name="Stajich J.E."/>
            <person name="Fraser J.A."/>
            <person name="Meyer W."/>
            <person name="Carter D."/>
            <person name="Schein J."/>
            <person name="Krzywinski M."/>
            <person name="Kwon-Chung K.J."/>
            <person name="Varma A."/>
            <person name="Wang J."/>
            <person name="Brunham R."/>
            <person name="Fyfe M."/>
            <person name="Ouellette B.F."/>
            <person name="Siddiqui A."/>
            <person name="Marra M."/>
            <person name="Jones S."/>
            <person name="Holt R."/>
            <person name="Birren B.W."/>
            <person name="Galagan J.E."/>
            <person name="Cuomo C.A."/>
        </authorList>
    </citation>
    <scope>NUCLEOTIDE SEQUENCE [LARGE SCALE GENOMIC DNA]</scope>
    <source>
        <strain evidence="5 6">R265</strain>
    </source>
</reference>
<dbReference type="Proteomes" id="UP000029445">
    <property type="component" value="Chromosome 2"/>
</dbReference>
<dbReference type="KEGG" id="cdeu:CNBG_4572"/>
<name>A0A095CH58_CRYD2</name>
<comment type="similarity">
    <text evidence="2">Belongs to the eukaryotic RPC7 RNA polymerase subunit family.</text>
</comment>
<dbReference type="RefSeq" id="XP_062884457.1">
    <property type="nucleotide sequence ID" value="XM_063028502.1"/>
</dbReference>
<keyword evidence="6" id="KW-1185">Reference proteome</keyword>
<keyword evidence="3" id="KW-0539">Nucleus</keyword>
<feature type="region of interest" description="Disordered" evidence="4">
    <location>
        <begin position="1"/>
        <end position="22"/>
    </location>
</feature>
<sequence>MSRGGWRGGRGGGRGGMPPGVGFGYGQISQTEWKEGINRIKAQSQINGTLYPPLDNISISYLTGPTDHETLVLSHAISLDTTLSTGKLPEGEEGVQLVQPGQIPPWRIAGERKVVGIEIESYSDRFNPPAPSGPSKLDPVALRMDQSMFPPSLWAAYFDGQTDKLKDRPKKKRKLDDLEQEGEDKVEEESEISEEEDFDFDDDESDHQDYDANYFDNGEGDDDEGGDDEGGDVYED</sequence>
<dbReference type="GO" id="GO:0005634">
    <property type="term" value="C:nucleus"/>
    <property type="evidence" value="ECO:0007669"/>
    <property type="project" value="UniProtKB-SubCell"/>
</dbReference>
<dbReference type="GO" id="GO:0006383">
    <property type="term" value="P:transcription by RNA polymerase III"/>
    <property type="evidence" value="ECO:0007669"/>
    <property type="project" value="InterPro"/>
</dbReference>
<accession>A0A095CH58</accession>
<dbReference type="AlphaFoldDB" id="A0A095CH58"/>
<dbReference type="Pfam" id="PF11705">
    <property type="entry name" value="RNA_pol_3_Rpc31"/>
    <property type="match status" value="1"/>
</dbReference>
<protein>
    <recommendedName>
        <fullName evidence="7">DNA-directed RNA polymerase III subunit</fullName>
    </recommendedName>
</protein>
<dbReference type="EMBL" id="CP025760">
    <property type="protein sequence ID" value="KGB78734.1"/>
    <property type="molecule type" value="Genomic_DNA"/>
</dbReference>
<dbReference type="OMA" id="TFIDFTI"/>
<reference evidence="5 6" key="2">
    <citation type="journal article" date="2018" name="Proc. Natl. Acad. Sci.">
        <title>RNAi is a critical determinant of centromere evolution in closely related fungi.</title>
        <authorList>
            <person name="Yadav V."/>
            <person name="Sun S."/>
            <person name="Billmyre R.B."/>
            <person name="Thimmappa B.C."/>
            <person name="Shea T."/>
            <person name="Lintner R."/>
            <person name="Bakkeren G."/>
            <person name="Cuomo C.A."/>
            <person name="Heitman J."/>
            <person name="Sanyal K."/>
        </authorList>
    </citation>
    <scope>NUCLEOTIDE SEQUENCE [LARGE SCALE GENOMIC DNA]</scope>
    <source>
        <strain evidence="5 6">R265</strain>
    </source>
</reference>
<dbReference type="HOGENOM" id="CLU_090092_0_0_1"/>